<feature type="transmembrane region" description="Helical" evidence="6">
    <location>
        <begin position="6"/>
        <end position="29"/>
    </location>
</feature>
<evidence type="ECO:0000313" key="8">
    <source>
        <dbReference type="EMBL" id="TVV70093.1"/>
    </source>
</evidence>
<sequence length="270" mass="30173">MFLALGLAALLMTAIVGVRYLLVSGGFAWATQVRHPGLYATQRRQIVREIGWSLASAAIYGVPAGIVAWGWRTHGWTQVYTDLHARPLWWWPLSILIFLLAHDCWFYWTHRWMHRPRAFRLAHAVHHASRPPTAWAAMSFHPIEALTGAVVIPALVFLVPIHVSALGVVLAVMTLMGVTNHMGWEMFPRSLVHGPAGRWLITASHHERHHRDYRCNYGLYFRLWDRLCGTDAGLGRFAHDAGPHPARPARDGIADRRGLTGADRSGGGGA</sequence>
<name>A0A558QSG7_9SPHN</name>
<keyword evidence="2 6" id="KW-0812">Transmembrane</keyword>
<evidence type="ECO:0000256" key="4">
    <source>
        <dbReference type="ARBA" id="ARBA00023136"/>
    </source>
</evidence>
<evidence type="ECO:0000256" key="3">
    <source>
        <dbReference type="ARBA" id="ARBA00022989"/>
    </source>
</evidence>
<dbReference type="GO" id="GO:0008610">
    <property type="term" value="P:lipid biosynthetic process"/>
    <property type="evidence" value="ECO:0007669"/>
    <property type="project" value="InterPro"/>
</dbReference>
<feature type="domain" description="Fatty acid hydroxylase" evidence="7">
    <location>
        <begin position="96"/>
        <end position="230"/>
    </location>
</feature>
<feature type="transmembrane region" description="Helical" evidence="6">
    <location>
        <begin position="161"/>
        <end position="179"/>
    </location>
</feature>
<dbReference type="Proteomes" id="UP000318681">
    <property type="component" value="Unassembled WGS sequence"/>
</dbReference>
<comment type="subcellular location">
    <subcellularLocation>
        <location evidence="1">Membrane</location>
    </subcellularLocation>
</comment>
<dbReference type="AlphaFoldDB" id="A0A558QSG7"/>
<protein>
    <submittedName>
        <fullName evidence="8">Sterol desaturase family protein</fullName>
    </submittedName>
</protein>
<feature type="transmembrane region" description="Helical" evidence="6">
    <location>
        <begin position="89"/>
        <end position="108"/>
    </location>
</feature>
<dbReference type="Pfam" id="PF04116">
    <property type="entry name" value="FA_hydroxylase"/>
    <property type="match status" value="1"/>
</dbReference>
<keyword evidence="9" id="KW-1185">Reference proteome</keyword>
<dbReference type="GO" id="GO:0016020">
    <property type="term" value="C:membrane"/>
    <property type="evidence" value="ECO:0007669"/>
    <property type="project" value="UniProtKB-SubCell"/>
</dbReference>
<keyword evidence="3 6" id="KW-1133">Transmembrane helix</keyword>
<keyword evidence="4 6" id="KW-0472">Membrane</keyword>
<reference evidence="8 9" key="1">
    <citation type="submission" date="2019-07" db="EMBL/GenBank/DDBJ databases">
        <title>Sphingomonas solaris sp. nov., isolated from a solar panel from Boston, Massachusetts.</title>
        <authorList>
            <person name="Tanner K."/>
            <person name="Pascual J."/>
            <person name="Mancuso C."/>
            <person name="Pereto J."/>
            <person name="Khalil A."/>
            <person name="Vilanova C."/>
        </authorList>
    </citation>
    <scope>NUCLEOTIDE SEQUENCE [LARGE SCALE GENOMIC DNA]</scope>
    <source>
        <strain evidence="8 9">R4DWN</strain>
    </source>
</reference>
<dbReference type="InterPro" id="IPR050307">
    <property type="entry name" value="Sterol_Desaturase_Related"/>
</dbReference>
<dbReference type="PANTHER" id="PTHR11863">
    <property type="entry name" value="STEROL DESATURASE"/>
    <property type="match status" value="1"/>
</dbReference>
<evidence type="ECO:0000259" key="7">
    <source>
        <dbReference type="Pfam" id="PF04116"/>
    </source>
</evidence>
<evidence type="ECO:0000256" key="1">
    <source>
        <dbReference type="ARBA" id="ARBA00004370"/>
    </source>
</evidence>
<evidence type="ECO:0000256" key="5">
    <source>
        <dbReference type="SAM" id="MobiDB-lite"/>
    </source>
</evidence>
<dbReference type="EMBL" id="VNIM01000144">
    <property type="protein sequence ID" value="TVV70093.1"/>
    <property type="molecule type" value="Genomic_DNA"/>
</dbReference>
<dbReference type="InterPro" id="IPR006694">
    <property type="entry name" value="Fatty_acid_hydroxylase"/>
</dbReference>
<evidence type="ECO:0000313" key="9">
    <source>
        <dbReference type="Proteomes" id="UP000318681"/>
    </source>
</evidence>
<feature type="region of interest" description="Disordered" evidence="5">
    <location>
        <begin position="239"/>
        <end position="270"/>
    </location>
</feature>
<feature type="compositionally biased region" description="Basic and acidic residues" evidence="5">
    <location>
        <begin position="239"/>
        <end position="258"/>
    </location>
</feature>
<dbReference type="GO" id="GO:0005506">
    <property type="term" value="F:iron ion binding"/>
    <property type="evidence" value="ECO:0007669"/>
    <property type="project" value="InterPro"/>
</dbReference>
<proteinExistence type="predicted"/>
<comment type="caution">
    <text evidence="8">The sequence shown here is derived from an EMBL/GenBank/DDBJ whole genome shotgun (WGS) entry which is preliminary data.</text>
</comment>
<gene>
    <name evidence="8" type="ORF">FOY91_19935</name>
</gene>
<evidence type="ECO:0000256" key="2">
    <source>
        <dbReference type="ARBA" id="ARBA00022692"/>
    </source>
</evidence>
<feature type="transmembrane region" description="Helical" evidence="6">
    <location>
        <begin position="50"/>
        <end position="69"/>
    </location>
</feature>
<dbReference type="GO" id="GO:0016491">
    <property type="term" value="F:oxidoreductase activity"/>
    <property type="evidence" value="ECO:0007669"/>
    <property type="project" value="InterPro"/>
</dbReference>
<dbReference type="OrthoDB" id="9770329at2"/>
<organism evidence="8 9">
    <name type="scientific">Alterirhizorhabdus solaris</name>
    <dbReference type="NCBI Taxonomy" id="2529389"/>
    <lineage>
        <taxon>Bacteria</taxon>
        <taxon>Pseudomonadati</taxon>
        <taxon>Pseudomonadota</taxon>
        <taxon>Alphaproteobacteria</taxon>
        <taxon>Sphingomonadales</taxon>
        <taxon>Rhizorhabdaceae</taxon>
        <taxon>Alterirhizorhabdus</taxon>
    </lineage>
</organism>
<evidence type="ECO:0000256" key="6">
    <source>
        <dbReference type="SAM" id="Phobius"/>
    </source>
</evidence>
<accession>A0A558QSG7</accession>